<dbReference type="InterPro" id="IPR000291">
    <property type="entry name" value="D-Ala_lig_Van_CS"/>
</dbReference>
<organism evidence="15 16">
    <name type="scientific">Leptotrichia hongkongensis</name>
    <dbReference type="NCBI Taxonomy" id="554406"/>
    <lineage>
        <taxon>Bacteria</taxon>
        <taxon>Fusobacteriati</taxon>
        <taxon>Fusobacteriota</taxon>
        <taxon>Fusobacteriia</taxon>
        <taxon>Fusobacteriales</taxon>
        <taxon>Leptotrichiaceae</taxon>
        <taxon>Leptotrichia</taxon>
    </lineage>
</organism>
<evidence type="ECO:0000256" key="1">
    <source>
        <dbReference type="ARBA" id="ARBA00004496"/>
    </source>
</evidence>
<dbReference type="GO" id="GO:0071555">
    <property type="term" value="P:cell wall organization"/>
    <property type="evidence" value="ECO:0007669"/>
    <property type="project" value="UniProtKB-KW"/>
</dbReference>
<feature type="domain" description="ATP-grasp" evidence="14">
    <location>
        <begin position="119"/>
        <end position="316"/>
    </location>
</feature>
<dbReference type="PIRSF" id="PIRSF039102">
    <property type="entry name" value="Ddl/VanB"/>
    <property type="match status" value="1"/>
</dbReference>
<dbReference type="Proteomes" id="UP000321561">
    <property type="component" value="Chromosome"/>
</dbReference>
<dbReference type="GO" id="GO:0008360">
    <property type="term" value="P:regulation of cell shape"/>
    <property type="evidence" value="ECO:0007669"/>
    <property type="project" value="UniProtKB-KW"/>
</dbReference>
<evidence type="ECO:0000256" key="11">
    <source>
        <dbReference type="PIRSR" id="PIRSR039102-1"/>
    </source>
</evidence>
<gene>
    <name evidence="10 15" type="primary">ddl</name>
    <name evidence="15" type="ORF">JMUB5056_1881</name>
</gene>
<proteinExistence type="inferred from homology"/>
<feature type="active site" evidence="11">
    <location>
        <position position="163"/>
    </location>
</feature>
<comment type="pathway">
    <text evidence="10">Cell wall biogenesis; peptidoglycan biosynthesis.</text>
</comment>
<dbReference type="PANTHER" id="PTHR23132">
    <property type="entry name" value="D-ALANINE--D-ALANINE LIGASE"/>
    <property type="match status" value="1"/>
</dbReference>
<dbReference type="Gene3D" id="3.40.50.20">
    <property type="match status" value="1"/>
</dbReference>
<dbReference type="GO" id="GO:0005737">
    <property type="term" value="C:cytoplasm"/>
    <property type="evidence" value="ECO:0007669"/>
    <property type="project" value="UniProtKB-SubCell"/>
</dbReference>
<feature type="binding site" evidence="12">
    <location>
        <position position="285"/>
    </location>
    <ligand>
        <name>Mg(2+)</name>
        <dbReference type="ChEBI" id="CHEBI:18420"/>
        <label>2</label>
    </ligand>
</feature>
<feature type="binding site" evidence="12">
    <location>
        <position position="270"/>
    </location>
    <ligand>
        <name>Mg(2+)</name>
        <dbReference type="ChEBI" id="CHEBI:18420"/>
        <label>1</label>
    </ligand>
</feature>
<evidence type="ECO:0000256" key="6">
    <source>
        <dbReference type="ARBA" id="ARBA00022840"/>
    </source>
</evidence>
<keyword evidence="12" id="KW-0479">Metal-binding</keyword>
<dbReference type="GO" id="GO:0046872">
    <property type="term" value="F:metal ion binding"/>
    <property type="evidence" value="ECO:0007669"/>
    <property type="project" value="UniProtKB-KW"/>
</dbReference>
<dbReference type="EMBL" id="AP019846">
    <property type="protein sequence ID" value="BBM60279.1"/>
    <property type="molecule type" value="Genomic_DNA"/>
</dbReference>
<comment type="cofactor">
    <cofactor evidence="12">
        <name>Mg(2+)</name>
        <dbReference type="ChEBI" id="CHEBI:18420"/>
    </cofactor>
    <cofactor evidence="12">
        <name>Mn(2+)</name>
        <dbReference type="ChEBI" id="CHEBI:29035"/>
    </cofactor>
    <text evidence="12">Binds 2 magnesium or manganese ions per subunit.</text>
</comment>
<dbReference type="InterPro" id="IPR011761">
    <property type="entry name" value="ATP-grasp"/>
</dbReference>
<dbReference type="PROSITE" id="PS00843">
    <property type="entry name" value="DALA_DALA_LIGASE_1"/>
    <property type="match status" value="1"/>
</dbReference>
<dbReference type="Gene3D" id="3.30.470.20">
    <property type="entry name" value="ATP-grasp fold, B domain"/>
    <property type="match status" value="1"/>
</dbReference>
<keyword evidence="12" id="KW-0464">Manganese</keyword>
<dbReference type="Pfam" id="PF01820">
    <property type="entry name" value="Dala_Dala_lig_N"/>
    <property type="match status" value="1"/>
</dbReference>
<dbReference type="SUPFAM" id="SSF56059">
    <property type="entry name" value="Glutathione synthetase ATP-binding domain-like"/>
    <property type="match status" value="1"/>
</dbReference>
<evidence type="ECO:0000256" key="8">
    <source>
        <dbReference type="ARBA" id="ARBA00022984"/>
    </source>
</evidence>
<dbReference type="PANTHER" id="PTHR23132:SF23">
    <property type="entry name" value="D-ALANINE--D-ALANINE LIGASE B"/>
    <property type="match status" value="1"/>
</dbReference>
<dbReference type="SUPFAM" id="SSF52440">
    <property type="entry name" value="PreATP-grasp domain"/>
    <property type="match status" value="1"/>
</dbReference>
<dbReference type="NCBIfam" id="NF002378">
    <property type="entry name" value="PRK01372.1"/>
    <property type="match status" value="1"/>
</dbReference>
<evidence type="ECO:0000313" key="15">
    <source>
        <dbReference type="EMBL" id="BBM60279.1"/>
    </source>
</evidence>
<feature type="binding site" evidence="12">
    <location>
        <position position="283"/>
    </location>
    <ligand>
        <name>Mg(2+)</name>
        <dbReference type="ChEBI" id="CHEBI:18420"/>
        <label>1</label>
    </ligand>
</feature>
<name>A0A510LA98_9FUSO</name>
<dbReference type="UniPathway" id="UPA00219"/>
<keyword evidence="9 10" id="KW-0961">Cell wall biogenesis/degradation</keyword>
<keyword evidence="7 10" id="KW-0133">Cell shape</keyword>
<evidence type="ECO:0000256" key="2">
    <source>
        <dbReference type="ARBA" id="ARBA00010871"/>
    </source>
</evidence>
<dbReference type="Gene3D" id="3.30.1490.20">
    <property type="entry name" value="ATP-grasp fold, A domain"/>
    <property type="match status" value="1"/>
</dbReference>
<evidence type="ECO:0000256" key="12">
    <source>
        <dbReference type="PIRSR" id="PIRSR039102-3"/>
    </source>
</evidence>
<evidence type="ECO:0000259" key="14">
    <source>
        <dbReference type="PROSITE" id="PS50975"/>
    </source>
</evidence>
<dbReference type="EC" id="6.3.2.4" evidence="10"/>
<evidence type="ECO:0000313" key="16">
    <source>
        <dbReference type="Proteomes" id="UP000321561"/>
    </source>
</evidence>
<dbReference type="PROSITE" id="PS50975">
    <property type="entry name" value="ATP_GRASP"/>
    <property type="match status" value="1"/>
</dbReference>
<feature type="binding site" evidence="12">
    <location>
        <position position="283"/>
    </location>
    <ligand>
        <name>Mg(2+)</name>
        <dbReference type="ChEBI" id="CHEBI:18420"/>
        <label>2</label>
    </ligand>
</feature>
<dbReference type="KEGG" id="lhg:JMUB5056_1881"/>
<keyword evidence="12" id="KW-0460">Magnesium</keyword>
<dbReference type="InterPro" id="IPR011095">
    <property type="entry name" value="Dala_Dala_lig_C"/>
</dbReference>
<dbReference type="GO" id="GO:0009252">
    <property type="term" value="P:peptidoglycan biosynthetic process"/>
    <property type="evidence" value="ECO:0007669"/>
    <property type="project" value="UniProtKB-UniRule"/>
</dbReference>
<keyword evidence="3 10" id="KW-0963">Cytoplasm</keyword>
<dbReference type="HAMAP" id="MF_00047">
    <property type="entry name" value="Dala_Dala_lig"/>
    <property type="match status" value="1"/>
</dbReference>
<keyword evidence="6 13" id="KW-0067">ATP-binding</keyword>
<sequence length="323" mass="36008">MMQIYYNKKTGKEEKMSKLRVGVIRGGVSTEREVSLKTGSEIVANLNRDKYEVFDIVIDSEKEVFEKVKDLNLDFVYIALHGVFGEDGRIQAILQSLGVAYSGPGVMSSAVCMDKEFSKRIVAGYGVRIAKWKSVRVGETVDFETIKKELGNRVVVKPNNGGSSIGVSFVENQEELEKGLELVFGMDKEALIEEVLHGVEISVPVIDGEVFPTLRIEALAGDYFDYESKYAKGGANEYVFEFPEKVQAEINKFAKDSYYGLKCEGFARIDFMVVNEETPYFMEVNTSPGMTSASLLPKSTASKGYDYSQTLDLLIQSSIKVER</sequence>
<evidence type="ECO:0000256" key="4">
    <source>
        <dbReference type="ARBA" id="ARBA00022598"/>
    </source>
</evidence>
<dbReference type="InterPro" id="IPR005905">
    <property type="entry name" value="D_ala_D_ala"/>
</dbReference>
<evidence type="ECO:0000256" key="7">
    <source>
        <dbReference type="ARBA" id="ARBA00022960"/>
    </source>
</evidence>
<dbReference type="Pfam" id="PF07478">
    <property type="entry name" value="Dala_Dala_lig_C"/>
    <property type="match status" value="1"/>
</dbReference>
<evidence type="ECO:0000256" key="13">
    <source>
        <dbReference type="PROSITE-ProRule" id="PRU00409"/>
    </source>
</evidence>
<dbReference type="AlphaFoldDB" id="A0A510LA98"/>
<comment type="function">
    <text evidence="10">Cell wall formation.</text>
</comment>
<dbReference type="NCBIfam" id="TIGR01205">
    <property type="entry name" value="D_ala_D_alaTIGR"/>
    <property type="match status" value="1"/>
</dbReference>
<dbReference type="GO" id="GO:0008716">
    <property type="term" value="F:D-alanine-D-alanine ligase activity"/>
    <property type="evidence" value="ECO:0007669"/>
    <property type="project" value="UniProtKB-UniRule"/>
</dbReference>
<evidence type="ECO:0000256" key="9">
    <source>
        <dbReference type="ARBA" id="ARBA00023316"/>
    </source>
</evidence>
<comment type="similarity">
    <text evidence="2 10">Belongs to the D-alanine--D-alanine ligase family.</text>
</comment>
<evidence type="ECO:0000256" key="5">
    <source>
        <dbReference type="ARBA" id="ARBA00022741"/>
    </source>
</evidence>
<accession>A0A510LA98</accession>
<feature type="active site" evidence="11">
    <location>
        <position position="31"/>
    </location>
</feature>
<comment type="subcellular location">
    <subcellularLocation>
        <location evidence="1 10">Cytoplasm</location>
    </subcellularLocation>
</comment>
<keyword evidence="4 10" id="KW-0436">Ligase</keyword>
<keyword evidence="8 10" id="KW-0573">Peptidoglycan synthesis</keyword>
<protein>
    <recommendedName>
        <fullName evidence="10">D-alanine--D-alanine ligase</fullName>
        <ecNumber evidence="10">6.3.2.4</ecNumber>
    </recommendedName>
    <alternativeName>
        <fullName evidence="10">D-Ala-D-Ala ligase</fullName>
    </alternativeName>
    <alternativeName>
        <fullName evidence="10">D-alanylalanine synthetase</fullName>
    </alternativeName>
</protein>
<comment type="catalytic activity">
    <reaction evidence="10">
        <text>2 D-alanine + ATP = D-alanyl-D-alanine + ADP + phosphate + H(+)</text>
        <dbReference type="Rhea" id="RHEA:11224"/>
        <dbReference type="ChEBI" id="CHEBI:15378"/>
        <dbReference type="ChEBI" id="CHEBI:30616"/>
        <dbReference type="ChEBI" id="CHEBI:43474"/>
        <dbReference type="ChEBI" id="CHEBI:57416"/>
        <dbReference type="ChEBI" id="CHEBI:57822"/>
        <dbReference type="ChEBI" id="CHEBI:456216"/>
        <dbReference type="EC" id="6.3.2.4"/>
    </reaction>
</comment>
<dbReference type="InterPro" id="IPR013815">
    <property type="entry name" value="ATP_grasp_subdomain_1"/>
</dbReference>
<feature type="active site" evidence="11">
    <location>
        <position position="294"/>
    </location>
</feature>
<reference evidence="15 16" key="1">
    <citation type="submission" date="2019-07" db="EMBL/GenBank/DDBJ databases">
        <title>Complete Genome Sequence of Leptotrichia hongkongensis Strain JMUB5056.</title>
        <authorList>
            <person name="Watanabe S."/>
            <person name="Cui L."/>
        </authorList>
    </citation>
    <scope>NUCLEOTIDE SEQUENCE [LARGE SCALE GENOMIC DNA]</scope>
    <source>
        <strain evidence="15 16">JMUB5056</strain>
    </source>
</reference>
<dbReference type="GO" id="GO:0005524">
    <property type="term" value="F:ATP binding"/>
    <property type="evidence" value="ECO:0007669"/>
    <property type="project" value="UniProtKB-UniRule"/>
</dbReference>
<dbReference type="PROSITE" id="PS00844">
    <property type="entry name" value="DALA_DALA_LIGASE_2"/>
    <property type="match status" value="1"/>
</dbReference>
<evidence type="ECO:0000256" key="10">
    <source>
        <dbReference type="HAMAP-Rule" id="MF_00047"/>
    </source>
</evidence>
<keyword evidence="5 13" id="KW-0547">Nucleotide-binding</keyword>
<dbReference type="InterPro" id="IPR011127">
    <property type="entry name" value="Dala_Dala_lig_N"/>
</dbReference>
<dbReference type="InterPro" id="IPR016185">
    <property type="entry name" value="PreATP-grasp_dom_sf"/>
</dbReference>
<evidence type="ECO:0000256" key="3">
    <source>
        <dbReference type="ARBA" id="ARBA00022490"/>
    </source>
</evidence>